<evidence type="ECO:0000313" key="1">
    <source>
        <dbReference type="EMBL" id="HDA06158.1"/>
    </source>
</evidence>
<reference evidence="1" key="1">
    <citation type="journal article" date="2019" name="PeerJ">
        <title>Genes of the pig, Sus scrofa, reconstructed with EvidentialGene.</title>
        <authorList>
            <person name="Gilbert D.G."/>
        </authorList>
    </citation>
    <scope>NUCLEOTIDE SEQUENCE</scope>
</reference>
<sequence length="162" mass="17994">MSRHKCSNITRVRRLGVRTSAQTTLREVLLQLLHHLLRLRELKFARGPLLNSSPELRTATVGAHQRHLEAAPPGLGRIHPHWKLRGLQAQRLAQGRSVAPIDASARAMLNNDASLLHSLPAASRRLLLLGRRAQRRLGLPLPPAGCHGAWSRAGNRADRGRY</sequence>
<dbReference type="AlphaFoldDB" id="A0A480G1M8"/>
<name>A0A480G1M8_PIG</name>
<organism evidence="1">
    <name type="scientific">Sus scrofa</name>
    <name type="common">Pig</name>
    <dbReference type="NCBI Taxonomy" id="9823"/>
    <lineage>
        <taxon>Eukaryota</taxon>
        <taxon>Metazoa</taxon>
        <taxon>Chordata</taxon>
        <taxon>Craniata</taxon>
        <taxon>Vertebrata</taxon>
        <taxon>Euteleostomi</taxon>
        <taxon>Mammalia</taxon>
        <taxon>Eutheria</taxon>
        <taxon>Laurasiatheria</taxon>
        <taxon>Artiodactyla</taxon>
        <taxon>Suina</taxon>
        <taxon>Suidae</taxon>
        <taxon>Sus</taxon>
    </lineage>
</organism>
<dbReference type="EMBL" id="DQIR01069319">
    <property type="protein sequence ID" value="HDA24795.1"/>
    <property type="molecule type" value="Transcribed_RNA"/>
</dbReference>
<protein>
    <submittedName>
        <fullName evidence="1">Selenoprotein H</fullName>
    </submittedName>
</protein>
<dbReference type="EMBL" id="DQIR01079809">
    <property type="protein sequence ID" value="HDA35285.1"/>
    <property type="molecule type" value="Transcribed_RNA"/>
</dbReference>
<accession>A0A480G1M8</accession>
<proteinExistence type="predicted"/>
<dbReference type="EMBL" id="DQIR01050682">
    <property type="protein sequence ID" value="HDA06158.1"/>
    <property type="molecule type" value="Transcribed_RNA"/>
</dbReference>